<keyword evidence="1 2" id="KW-0238">DNA-binding</keyword>
<dbReference type="GO" id="GO:0000976">
    <property type="term" value="F:transcription cis-regulatory region binding"/>
    <property type="evidence" value="ECO:0007669"/>
    <property type="project" value="TreeGrafter"/>
</dbReference>
<dbReference type="PANTHER" id="PTHR30055">
    <property type="entry name" value="HTH-TYPE TRANSCRIPTIONAL REGULATOR RUTR"/>
    <property type="match status" value="1"/>
</dbReference>
<feature type="DNA-binding region" description="H-T-H motif" evidence="2">
    <location>
        <begin position="154"/>
        <end position="173"/>
    </location>
</feature>
<dbReference type="AlphaFoldDB" id="A0A5C7XI90"/>
<evidence type="ECO:0000256" key="3">
    <source>
        <dbReference type="SAM" id="MobiDB-lite"/>
    </source>
</evidence>
<evidence type="ECO:0000313" key="6">
    <source>
        <dbReference type="Proteomes" id="UP000321797"/>
    </source>
</evidence>
<dbReference type="Proteomes" id="UP000321797">
    <property type="component" value="Unassembled WGS sequence"/>
</dbReference>
<dbReference type="InterPro" id="IPR009057">
    <property type="entry name" value="Homeodomain-like_sf"/>
</dbReference>
<sequence>MCPAARFRRSWSSHSGSSSISANNARSDSGAASTASMPSLSAVRNMDMPAPGASMAKSATTASAGGSAIWVPAIQSRPAWPYRATAREAWGISGTSAMQICKHENASLTTHFEGAAMPAQARSRPQQQRAREMRRRLLDTARQLIARRGVETLTTQTIADAAHVSIGTVYRYFPDRSAIIAELVDDATRDISLQLVRAVGHAIDLGVDQAALQIVDTLTAAYENHAPILLAALTASSFDVPPYLNHTAMDEIERSLLPLGSVIPSRARPDLTPAQLDDLVFVTMGVTSSACLRIALQRPAHSDRDAMVRLTATMLAAALTAP</sequence>
<evidence type="ECO:0000256" key="1">
    <source>
        <dbReference type="ARBA" id="ARBA00023125"/>
    </source>
</evidence>
<gene>
    <name evidence="5" type="ORF">E6Q54_22730</name>
</gene>
<comment type="caution">
    <text evidence="5">The sequence shown here is derived from an EMBL/GenBank/DDBJ whole genome shotgun (WGS) entry which is preliminary data.</text>
</comment>
<dbReference type="Pfam" id="PF00440">
    <property type="entry name" value="TetR_N"/>
    <property type="match status" value="1"/>
</dbReference>
<feature type="region of interest" description="Disordered" evidence="3">
    <location>
        <begin position="1"/>
        <end position="38"/>
    </location>
</feature>
<feature type="compositionally biased region" description="Basic residues" evidence="3">
    <location>
        <begin position="1"/>
        <end position="11"/>
    </location>
</feature>
<feature type="domain" description="HTH tetR-type" evidence="4">
    <location>
        <begin position="131"/>
        <end position="191"/>
    </location>
</feature>
<dbReference type="PROSITE" id="PS50977">
    <property type="entry name" value="HTH_TETR_2"/>
    <property type="match status" value="1"/>
</dbReference>
<organism evidence="5 6">
    <name type="scientific">Mycolicibacter arupensis</name>
    <dbReference type="NCBI Taxonomy" id="342002"/>
    <lineage>
        <taxon>Bacteria</taxon>
        <taxon>Bacillati</taxon>
        <taxon>Actinomycetota</taxon>
        <taxon>Actinomycetes</taxon>
        <taxon>Mycobacteriales</taxon>
        <taxon>Mycobacteriaceae</taxon>
        <taxon>Mycolicibacter</taxon>
    </lineage>
</organism>
<protein>
    <submittedName>
        <fullName evidence="5">TetR/AcrR family transcriptional regulator</fullName>
    </submittedName>
</protein>
<feature type="compositionally biased region" description="Low complexity" evidence="3">
    <location>
        <begin position="12"/>
        <end position="29"/>
    </location>
</feature>
<dbReference type="SUPFAM" id="SSF46689">
    <property type="entry name" value="Homeodomain-like"/>
    <property type="match status" value="1"/>
</dbReference>
<dbReference type="InterPro" id="IPR050109">
    <property type="entry name" value="HTH-type_TetR-like_transc_reg"/>
</dbReference>
<proteinExistence type="predicted"/>
<name>A0A5C7XI90_9MYCO</name>
<dbReference type="GO" id="GO:0003700">
    <property type="term" value="F:DNA-binding transcription factor activity"/>
    <property type="evidence" value="ECO:0007669"/>
    <property type="project" value="TreeGrafter"/>
</dbReference>
<evidence type="ECO:0000313" key="5">
    <source>
        <dbReference type="EMBL" id="TXI49115.1"/>
    </source>
</evidence>
<dbReference type="PRINTS" id="PR00455">
    <property type="entry name" value="HTHTETR"/>
</dbReference>
<evidence type="ECO:0000256" key="2">
    <source>
        <dbReference type="PROSITE-ProRule" id="PRU00335"/>
    </source>
</evidence>
<dbReference type="InterPro" id="IPR001647">
    <property type="entry name" value="HTH_TetR"/>
</dbReference>
<dbReference type="Gene3D" id="1.10.357.10">
    <property type="entry name" value="Tetracycline Repressor, domain 2"/>
    <property type="match status" value="1"/>
</dbReference>
<evidence type="ECO:0000259" key="4">
    <source>
        <dbReference type="PROSITE" id="PS50977"/>
    </source>
</evidence>
<reference evidence="5 6" key="1">
    <citation type="submission" date="2018-09" db="EMBL/GenBank/DDBJ databases">
        <title>Metagenome Assembled Genomes from an Advanced Water Purification Facility.</title>
        <authorList>
            <person name="Stamps B.W."/>
            <person name="Spear J.R."/>
        </authorList>
    </citation>
    <scope>NUCLEOTIDE SEQUENCE [LARGE SCALE GENOMIC DNA]</scope>
    <source>
        <strain evidence="5">Bin_29_2</strain>
    </source>
</reference>
<accession>A0A5C7XI90</accession>
<dbReference type="EMBL" id="SSGD01000172">
    <property type="protein sequence ID" value="TXI49115.1"/>
    <property type="molecule type" value="Genomic_DNA"/>
</dbReference>
<dbReference type="PANTHER" id="PTHR30055:SF226">
    <property type="entry name" value="HTH-TYPE TRANSCRIPTIONAL REGULATOR PKSA"/>
    <property type="match status" value="1"/>
</dbReference>